<sequence length="63" mass="7019">MAPEFFLVMVIAGDIGPASRMSGDRARSAHHLLFPGAKVKLVRKGTPERKQAILDYVEVLRRD</sequence>
<comment type="caution">
    <text evidence="1">The sequence shown here is derived from an EMBL/GenBank/DDBJ whole genome shotgun (WGS) entry which is preliminary data.</text>
</comment>
<protein>
    <submittedName>
        <fullName evidence="1">Uncharacterized protein</fullName>
    </submittedName>
</protein>
<dbReference type="Proteomes" id="UP000758022">
    <property type="component" value="Unassembled WGS sequence"/>
</dbReference>
<dbReference type="AlphaFoldDB" id="A0AB35F6X9"/>
<accession>A0AB35F6X9</accession>
<dbReference type="EMBL" id="JAAXQQ010000001">
    <property type="protein sequence ID" value="MBY3061982.1"/>
    <property type="molecule type" value="Genomic_DNA"/>
</dbReference>
<reference evidence="1" key="1">
    <citation type="submission" date="2020-04" db="EMBL/GenBank/DDBJ databases">
        <title>Global-level population genomics supports evidence of horizontal gene transfer on evolution of Rhizobia in Lentils.</title>
        <authorList>
            <person name="Gai Y."/>
            <person name="Cook D."/>
            <person name="Riely B."/>
        </authorList>
    </citation>
    <scope>NUCLEOTIDE SEQUENCE</scope>
    <source>
        <strain evidence="1">TLR9</strain>
    </source>
</reference>
<proteinExistence type="predicted"/>
<evidence type="ECO:0000313" key="1">
    <source>
        <dbReference type="EMBL" id="MBY3061982.1"/>
    </source>
</evidence>
<evidence type="ECO:0000313" key="2">
    <source>
        <dbReference type="Proteomes" id="UP000758022"/>
    </source>
</evidence>
<gene>
    <name evidence="1" type="ORF">HFO74_00780</name>
</gene>
<dbReference type="RefSeq" id="WP_168256672.1">
    <property type="nucleotide sequence ID" value="NZ_JAAXQQ010000001.1"/>
</dbReference>
<name>A0AB35F6X9_9HYPH</name>
<organism evidence="1 2">
    <name type="scientific">Rhizobium laguerreae</name>
    <dbReference type="NCBI Taxonomy" id="1076926"/>
    <lineage>
        <taxon>Bacteria</taxon>
        <taxon>Pseudomonadati</taxon>
        <taxon>Pseudomonadota</taxon>
        <taxon>Alphaproteobacteria</taxon>
        <taxon>Hyphomicrobiales</taxon>
        <taxon>Rhizobiaceae</taxon>
        <taxon>Rhizobium/Agrobacterium group</taxon>
        <taxon>Rhizobium</taxon>
    </lineage>
</organism>